<gene>
    <name evidence="2" type="ORF">D2E76_25705</name>
</gene>
<reference evidence="2 3" key="1">
    <citation type="submission" date="2018-08" db="EMBL/GenBank/DDBJ databases">
        <title>Linezolid Resistance in Mycobacterium abscessus: MIC Distribution and Comprehensive Investigation of Resistance Mechanisms.</title>
        <authorList>
            <person name="Ye M."/>
            <person name="Xu L."/>
            <person name="Zou Y."/>
            <person name="Li B."/>
            <person name="Guo Q."/>
            <person name="Zhang Y."/>
            <person name="Zhan M."/>
            <person name="Xu B."/>
            <person name="Yu F."/>
            <person name="Zhang Z."/>
            <person name="Chu H."/>
        </authorList>
    </citation>
    <scope>NUCLEOTIDE SEQUENCE [LARGE SCALE GENOMIC DNA]</scope>
    <source>
        <strain evidence="2 3">G143</strain>
    </source>
</reference>
<proteinExistence type="predicted"/>
<dbReference type="EMBL" id="QXBN01000034">
    <property type="protein sequence ID" value="RIT29249.1"/>
    <property type="molecule type" value="Genomic_DNA"/>
</dbReference>
<evidence type="ECO:0000313" key="3">
    <source>
        <dbReference type="Proteomes" id="UP000284557"/>
    </source>
</evidence>
<accession>A0ABD7HH22</accession>
<evidence type="ECO:0000313" key="2">
    <source>
        <dbReference type="EMBL" id="RIT29249.1"/>
    </source>
</evidence>
<feature type="compositionally biased region" description="Polar residues" evidence="1">
    <location>
        <begin position="55"/>
        <end position="74"/>
    </location>
</feature>
<feature type="compositionally biased region" description="Basic and acidic residues" evidence="1">
    <location>
        <begin position="31"/>
        <end position="48"/>
    </location>
</feature>
<name>A0ABD7HH22_9MYCO</name>
<evidence type="ECO:0000256" key="1">
    <source>
        <dbReference type="SAM" id="MobiDB-lite"/>
    </source>
</evidence>
<sequence length="74" mass="7874">MVLYPGAGPLALVRSVLLGRLLRGLAAMNRLREEHPAPTMRHPPDTVDQRISCPDATSNQNDMSGTPSHANSGG</sequence>
<protein>
    <submittedName>
        <fullName evidence="2">Uncharacterized protein</fullName>
    </submittedName>
</protein>
<organism evidence="2 3">
    <name type="scientific">Mycobacteroides abscessus</name>
    <dbReference type="NCBI Taxonomy" id="36809"/>
    <lineage>
        <taxon>Bacteria</taxon>
        <taxon>Bacillati</taxon>
        <taxon>Actinomycetota</taxon>
        <taxon>Actinomycetes</taxon>
        <taxon>Mycobacteriales</taxon>
        <taxon>Mycobacteriaceae</taxon>
        <taxon>Mycobacteroides</taxon>
    </lineage>
</organism>
<dbReference type="Proteomes" id="UP000284557">
    <property type="component" value="Unassembled WGS sequence"/>
</dbReference>
<dbReference type="AlphaFoldDB" id="A0ABD7HH22"/>
<feature type="region of interest" description="Disordered" evidence="1">
    <location>
        <begin position="31"/>
        <end position="74"/>
    </location>
</feature>
<comment type="caution">
    <text evidence="2">The sequence shown here is derived from an EMBL/GenBank/DDBJ whole genome shotgun (WGS) entry which is preliminary data.</text>
</comment>